<proteinExistence type="predicted"/>
<dbReference type="AlphaFoldDB" id="B8IY16"/>
<organism evidence="1 2">
    <name type="scientific">Methylobacterium nodulans (strain LMG 21967 / CNCM I-2342 / ORS 2060)</name>
    <dbReference type="NCBI Taxonomy" id="460265"/>
    <lineage>
        <taxon>Bacteria</taxon>
        <taxon>Pseudomonadati</taxon>
        <taxon>Pseudomonadota</taxon>
        <taxon>Alphaproteobacteria</taxon>
        <taxon>Hyphomicrobiales</taxon>
        <taxon>Methylobacteriaceae</taxon>
        <taxon>Methylobacterium</taxon>
    </lineage>
</organism>
<evidence type="ECO:0000313" key="1">
    <source>
        <dbReference type="EMBL" id="ACL63306.1"/>
    </source>
</evidence>
<name>B8IY16_METNO</name>
<dbReference type="Proteomes" id="UP000008207">
    <property type="component" value="Plasmid pMNOD04"/>
</dbReference>
<dbReference type="EMBL" id="CP001353">
    <property type="protein sequence ID" value="ACL63306.1"/>
    <property type="molecule type" value="Genomic_DNA"/>
</dbReference>
<protein>
    <submittedName>
        <fullName evidence="1">Uncharacterized protein</fullName>
    </submittedName>
</protein>
<gene>
    <name evidence="1" type="ordered locus">Mnod_7713</name>
</gene>
<keyword evidence="1" id="KW-0614">Plasmid</keyword>
<accession>B8IY16</accession>
<keyword evidence="2" id="KW-1185">Reference proteome</keyword>
<sequence>MHRGGCPSSRSRLGNPIATLTGYRQPDALHDRHQKPVEGPGLSLLLSRAHHLRTMGLRSLWWALGRLRGSLQGLCGSFDQSGFLDRLRLRGLDARDLLNRRRSLRDGNRRDRCLSSATGARICTLGRVSNYLNLLAFFAVSGANPRSQFGALNRDDVRSPVLSPNRQEAQFLG</sequence>
<dbReference type="HOGENOM" id="CLU_1545848_0_0_5"/>
<geneLocation type="plasmid" evidence="1 2">
    <name>pMNOD04</name>
</geneLocation>
<evidence type="ECO:0000313" key="2">
    <source>
        <dbReference type="Proteomes" id="UP000008207"/>
    </source>
</evidence>
<dbReference type="KEGG" id="mno:Mnod_7713"/>
<reference evidence="2" key="1">
    <citation type="submission" date="2009-01" db="EMBL/GenBank/DDBJ databases">
        <title>Complete sequence of plasmid 4 of Methylobacterium nodulans ORS 2060.</title>
        <authorList>
            <consortium name="US DOE Joint Genome Institute"/>
            <person name="Lucas S."/>
            <person name="Copeland A."/>
            <person name="Lapidus A."/>
            <person name="Glavina del Rio T."/>
            <person name="Dalin E."/>
            <person name="Tice H."/>
            <person name="Bruce D."/>
            <person name="Goodwin L."/>
            <person name="Pitluck S."/>
            <person name="Sims D."/>
            <person name="Brettin T."/>
            <person name="Detter J.C."/>
            <person name="Han C."/>
            <person name="Larimer F."/>
            <person name="Land M."/>
            <person name="Hauser L."/>
            <person name="Kyrpides N."/>
            <person name="Ivanova N."/>
            <person name="Marx C.J."/>
            <person name="Richardson P."/>
        </authorList>
    </citation>
    <scope>NUCLEOTIDE SEQUENCE [LARGE SCALE GENOMIC DNA]</scope>
    <source>
        <strain evidence="2">LMG 21967 / CNCM I-2342 / ORS 2060</strain>
        <plasmid evidence="2">Plasmid pMNOD04</plasmid>
    </source>
</reference>